<dbReference type="PROSITE" id="PS51257">
    <property type="entry name" value="PROKAR_LIPOPROTEIN"/>
    <property type="match status" value="1"/>
</dbReference>
<gene>
    <name evidence="3" type="ORF">E8A74_28150</name>
</gene>
<dbReference type="RefSeq" id="WP_136932178.1">
    <property type="nucleotide sequence ID" value="NZ_SSMQ01000033.1"/>
</dbReference>
<proteinExistence type="predicted"/>
<dbReference type="InterPro" id="IPR036280">
    <property type="entry name" value="Multihaem_cyt_sf"/>
</dbReference>
<feature type="chain" id="PRO_5020716516" evidence="2">
    <location>
        <begin position="25"/>
        <end position="290"/>
    </location>
</feature>
<accession>A0A4U1J6M1</accession>
<dbReference type="SUPFAM" id="SSF48695">
    <property type="entry name" value="Multiheme cytochromes"/>
    <property type="match status" value="1"/>
</dbReference>
<name>A0A4U1J6M1_9BACT</name>
<evidence type="ECO:0000256" key="1">
    <source>
        <dbReference type="SAM" id="MobiDB-lite"/>
    </source>
</evidence>
<sequence length="290" mass="30723">MRPPLSSRFPFTHLLLLAASCAGATACLSAGDGDAVFIGDAPESDLQGITIVPTNPTSPPPPPPPPPPPCVANVNSNPAFGCLTAAWIYGPGVGLESMLSSAVGCGCEAEIVTTGVVPAACNVQRVAVSCSSGTPPFNAVSPIPPGEYPCEGLTNDDGTPQVVEVNTNEIPFMGIHIDPDNNGQLCDVTLDPFVGPIDREIREKCSSCHTDNEPNWWPEVDDTEEESCPYCHTNDEPQRWPEAAARAYVASLAGGPRPASARFRHANLVRFRDTAKPAPLDPHLELLRRR</sequence>
<feature type="compositionally biased region" description="Pro residues" evidence="1">
    <location>
        <begin position="56"/>
        <end position="67"/>
    </location>
</feature>
<feature type="region of interest" description="Disordered" evidence="1">
    <location>
        <begin position="48"/>
        <end position="67"/>
    </location>
</feature>
<reference evidence="3 4" key="1">
    <citation type="submission" date="2019-04" db="EMBL/GenBank/DDBJ databases">
        <authorList>
            <person name="Li Y."/>
            <person name="Wang J."/>
        </authorList>
    </citation>
    <scope>NUCLEOTIDE SEQUENCE [LARGE SCALE GENOMIC DNA]</scope>
    <source>
        <strain evidence="3 4">DSM 14668</strain>
    </source>
</reference>
<organism evidence="3 4">
    <name type="scientific">Polyangium fumosum</name>
    <dbReference type="NCBI Taxonomy" id="889272"/>
    <lineage>
        <taxon>Bacteria</taxon>
        <taxon>Pseudomonadati</taxon>
        <taxon>Myxococcota</taxon>
        <taxon>Polyangia</taxon>
        <taxon>Polyangiales</taxon>
        <taxon>Polyangiaceae</taxon>
        <taxon>Polyangium</taxon>
    </lineage>
</organism>
<evidence type="ECO:0000313" key="4">
    <source>
        <dbReference type="Proteomes" id="UP000309215"/>
    </source>
</evidence>
<comment type="caution">
    <text evidence="3">The sequence shown here is derived from an EMBL/GenBank/DDBJ whole genome shotgun (WGS) entry which is preliminary data.</text>
</comment>
<dbReference type="EMBL" id="SSMQ01000033">
    <property type="protein sequence ID" value="TKD02772.1"/>
    <property type="molecule type" value="Genomic_DNA"/>
</dbReference>
<keyword evidence="4" id="KW-1185">Reference proteome</keyword>
<protein>
    <submittedName>
        <fullName evidence="3">Uncharacterized protein</fullName>
    </submittedName>
</protein>
<evidence type="ECO:0000256" key="2">
    <source>
        <dbReference type="SAM" id="SignalP"/>
    </source>
</evidence>
<feature type="signal peptide" evidence="2">
    <location>
        <begin position="1"/>
        <end position="24"/>
    </location>
</feature>
<keyword evidence="2" id="KW-0732">Signal</keyword>
<dbReference type="Proteomes" id="UP000309215">
    <property type="component" value="Unassembled WGS sequence"/>
</dbReference>
<dbReference type="AlphaFoldDB" id="A0A4U1J6M1"/>
<evidence type="ECO:0000313" key="3">
    <source>
        <dbReference type="EMBL" id="TKD02772.1"/>
    </source>
</evidence>